<dbReference type="CDD" id="cd03812">
    <property type="entry name" value="GT4_CapH-like"/>
    <property type="match status" value="1"/>
</dbReference>
<feature type="domain" description="Glycosyltransferase subfamily 4-like N-terminal" evidence="2">
    <location>
        <begin position="15"/>
        <end position="174"/>
    </location>
</feature>
<dbReference type="Proteomes" id="UP001232584">
    <property type="component" value="Unassembled WGS sequence"/>
</dbReference>
<comment type="caution">
    <text evidence="3">The sequence shown here is derived from an EMBL/GenBank/DDBJ whole genome shotgun (WGS) entry which is preliminary data.</text>
</comment>
<dbReference type="PANTHER" id="PTHR45947">
    <property type="entry name" value="SULFOQUINOVOSYL TRANSFERASE SQD2"/>
    <property type="match status" value="1"/>
</dbReference>
<proteinExistence type="predicted"/>
<dbReference type="InterPro" id="IPR050194">
    <property type="entry name" value="Glycosyltransferase_grp1"/>
</dbReference>
<gene>
    <name evidence="3" type="ORF">QOZ92_000274</name>
</gene>
<dbReference type="InterPro" id="IPR028098">
    <property type="entry name" value="Glyco_trans_4-like_N"/>
</dbReference>
<dbReference type="RefSeq" id="WP_307501851.1">
    <property type="nucleotide sequence ID" value="NZ_BAAACE010000026.1"/>
</dbReference>
<dbReference type="InterPro" id="IPR001296">
    <property type="entry name" value="Glyco_trans_1"/>
</dbReference>
<reference evidence="3 4" key="1">
    <citation type="submission" date="2023-07" db="EMBL/GenBank/DDBJ databases">
        <title>Genomic Encyclopedia of Type Strains, Phase IV (KMG-IV): sequencing the most valuable type-strain genomes for metagenomic binning, comparative biology and taxonomic classification.</title>
        <authorList>
            <person name="Goeker M."/>
        </authorList>
    </citation>
    <scope>NUCLEOTIDE SEQUENCE [LARGE SCALE GENOMIC DNA]</scope>
    <source>
        <strain evidence="3 4">DSM 15049</strain>
    </source>
</reference>
<feature type="domain" description="Glycosyl transferase family 1" evidence="1">
    <location>
        <begin position="185"/>
        <end position="335"/>
    </location>
</feature>
<evidence type="ECO:0000313" key="3">
    <source>
        <dbReference type="EMBL" id="MDQ0555164.1"/>
    </source>
</evidence>
<dbReference type="SUPFAM" id="SSF53756">
    <property type="entry name" value="UDP-Glycosyltransferase/glycogen phosphorylase"/>
    <property type="match status" value="1"/>
</dbReference>
<dbReference type="Pfam" id="PF13439">
    <property type="entry name" value="Glyco_transf_4"/>
    <property type="match status" value="1"/>
</dbReference>
<evidence type="ECO:0000259" key="2">
    <source>
        <dbReference type="Pfam" id="PF13439"/>
    </source>
</evidence>
<evidence type="ECO:0000259" key="1">
    <source>
        <dbReference type="Pfam" id="PF00534"/>
    </source>
</evidence>
<protein>
    <submittedName>
        <fullName evidence="3">Glycosyltransferase involved in cell wall biosynthesis</fullName>
    </submittedName>
</protein>
<organism evidence="3 4">
    <name type="scientific">Paraclostridium ghonii</name>
    <dbReference type="NCBI Taxonomy" id="29358"/>
    <lineage>
        <taxon>Bacteria</taxon>
        <taxon>Bacillati</taxon>
        <taxon>Bacillota</taxon>
        <taxon>Clostridia</taxon>
        <taxon>Peptostreptococcales</taxon>
        <taxon>Peptostreptococcaceae</taxon>
        <taxon>Paraclostridium</taxon>
    </lineage>
</organism>
<sequence>MKPIRVLHVVGIMNIGGLETLIMNLYRNIDREKIQFDFLVHKEDIGAYEKEILELGGRIHRIKHVNKVGPIRYSKGLYEFFKKHSEYKIIHSHMNAMSGIVLREAKKAGKPIRISHSHSSYPKMGIFEGIYKRYCKLFINKNTTHKFACSKLAADWLYGSCNQVTILNNGIEIDKFKYDISKKLTKRKELNIDEDTFVIGHIGSFRLAKNHNFIIKVFNEIKKSCPNSILILVGDGELRDDIYKQANMFSLESSIKFLGTREDVYELLKMFDVLLFPSIYEGFPVTLIEAQASGLKCVVSDSITKEVDMDLNLIKFLSLDKSSQEWAKEIININKGYDRKLIKNELKNKGYDIKDIANYIEKTYLNELKAAH</sequence>
<dbReference type="Gene3D" id="3.40.50.2000">
    <property type="entry name" value="Glycogen Phosphorylase B"/>
    <property type="match status" value="2"/>
</dbReference>
<evidence type="ECO:0000313" key="4">
    <source>
        <dbReference type="Proteomes" id="UP001232584"/>
    </source>
</evidence>
<keyword evidence="4" id="KW-1185">Reference proteome</keyword>
<dbReference type="Pfam" id="PF00534">
    <property type="entry name" value="Glycos_transf_1"/>
    <property type="match status" value="1"/>
</dbReference>
<accession>A0ABU0MW74</accession>
<name>A0ABU0MW74_9FIRM</name>
<dbReference type="EMBL" id="JAUSWG010000001">
    <property type="protein sequence ID" value="MDQ0555164.1"/>
    <property type="molecule type" value="Genomic_DNA"/>
</dbReference>
<dbReference type="PANTHER" id="PTHR45947:SF14">
    <property type="entry name" value="SLL1723 PROTEIN"/>
    <property type="match status" value="1"/>
</dbReference>